<evidence type="ECO:0000256" key="1">
    <source>
        <dbReference type="ARBA" id="ARBA00022443"/>
    </source>
</evidence>
<feature type="compositionally biased region" description="Basic and acidic residues" evidence="3">
    <location>
        <begin position="212"/>
        <end position="224"/>
    </location>
</feature>
<dbReference type="InterPro" id="IPR036871">
    <property type="entry name" value="PX_dom_sf"/>
</dbReference>
<dbReference type="Proteomes" id="UP001146793">
    <property type="component" value="Unassembled WGS sequence"/>
</dbReference>
<dbReference type="SMART" id="SM00312">
    <property type="entry name" value="PX"/>
    <property type="match status" value="1"/>
</dbReference>
<feature type="domain" description="PX" evidence="5">
    <location>
        <begin position="343"/>
        <end position="454"/>
    </location>
</feature>
<dbReference type="AlphaFoldDB" id="A0AAV7Z0R5"/>
<dbReference type="Pfam" id="PF00787">
    <property type="entry name" value="PX"/>
    <property type="match status" value="1"/>
</dbReference>
<feature type="region of interest" description="Disordered" evidence="3">
    <location>
        <begin position="212"/>
        <end position="239"/>
    </location>
</feature>
<protein>
    <submittedName>
        <fullName evidence="6">Sorting nexin</fullName>
    </submittedName>
</protein>
<dbReference type="Gene3D" id="2.30.30.40">
    <property type="entry name" value="SH3 Domains"/>
    <property type="match status" value="1"/>
</dbReference>
<dbReference type="InterPro" id="IPR001452">
    <property type="entry name" value="SH3_domain"/>
</dbReference>
<gene>
    <name evidence="6" type="ORF">M0812_22686</name>
</gene>
<evidence type="ECO:0000313" key="7">
    <source>
        <dbReference type="Proteomes" id="UP001146793"/>
    </source>
</evidence>
<dbReference type="GO" id="GO:0035091">
    <property type="term" value="F:phosphatidylinositol binding"/>
    <property type="evidence" value="ECO:0007669"/>
    <property type="project" value="InterPro"/>
</dbReference>
<dbReference type="GO" id="GO:0097320">
    <property type="term" value="P:plasma membrane tubulation"/>
    <property type="evidence" value="ECO:0007669"/>
    <property type="project" value="TreeGrafter"/>
</dbReference>
<dbReference type="InterPro" id="IPR027267">
    <property type="entry name" value="AH/BAR_dom_sf"/>
</dbReference>
<dbReference type="PROSITE" id="PS50002">
    <property type="entry name" value="SH3"/>
    <property type="match status" value="1"/>
</dbReference>
<comment type="caution">
    <text evidence="6">The sequence shown here is derived from an EMBL/GenBank/DDBJ whole genome shotgun (WGS) entry which is preliminary data.</text>
</comment>
<dbReference type="InterPro" id="IPR036028">
    <property type="entry name" value="SH3-like_dom_sf"/>
</dbReference>
<accession>A0AAV7Z0R5</accession>
<dbReference type="CDD" id="cd00174">
    <property type="entry name" value="SH3"/>
    <property type="match status" value="1"/>
</dbReference>
<dbReference type="SUPFAM" id="SSF50044">
    <property type="entry name" value="SH3-domain"/>
    <property type="match status" value="1"/>
</dbReference>
<evidence type="ECO:0000259" key="5">
    <source>
        <dbReference type="PROSITE" id="PS50195"/>
    </source>
</evidence>
<dbReference type="EMBL" id="JANTQA010000047">
    <property type="protein sequence ID" value="KAJ3433720.1"/>
    <property type="molecule type" value="Genomic_DNA"/>
</dbReference>
<feature type="compositionally biased region" description="Low complexity" evidence="3">
    <location>
        <begin position="718"/>
        <end position="729"/>
    </location>
</feature>
<dbReference type="GO" id="GO:0031410">
    <property type="term" value="C:cytoplasmic vesicle"/>
    <property type="evidence" value="ECO:0007669"/>
    <property type="project" value="TreeGrafter"/>
</dbReference>
<dbReference type="GO" id="GO:0006897">
    <property type="term" value="P:endocytosis"/>
    <property type="evidence" value="ECO:0007669"/>
    <property type="project" value="TreeGrafter"/>
</dbReference>
<reference evidence="6" key="1">
    <citation type="submission" date="2022-08" db="EMBL/GenBank/DDBJ databases">
        <title>Novel sulphate-reducing endosymbionts in the free-living metamonad Anaeramoeba.</title>
        <authorList>
            <person name="Jerlstrom-Hultqvist J."/>
            <person name="Cepicka I."/>
            <person name="Gallot-Lavallee L."/>
            <person name="Salas-Leiva D."/>
            <person name="Curtis B.A."/>
            <person name="Zahonova K."/>
            <person name="Pipaliya S."/>
            <person name="Dacks J."/>
            <person name="Roger A.J."/>
        </authorList>
    </citation>
    <scope>NUCLEOTIDE SEQUENCE</scope>
    <source>
        <strain evidence="6">Busselton2</strain>
    </source>
</reference>
<dbReference type="GO" id="GO:0016197">
    <property type="term" value="P:endosomal transport"/>
    <property type="evidence" value="ECO:0007669"/>
    <property type="project" value="TreeGrafter"/>
</dbReference>
<evidence type="ECO:0000313" key="6">
    <source>
        <dbReference type="EMBL" id="KAJ3433720.1"/>
    </source>
</evidence>
<dbReference type="Gene3D" id="3.30.1520.10">
    <property type="entry name" value="Phox-like domain"/>
    <property type="match status" value="1"/>
</dbReference>
<sequence>MSNKKKGNLVDPFFVKVIKNYKSTNENELSLKINHVLVVVGDQQDHWYGYFDPNTPNFFPKDCVVRLNQESYIQNQEEEEAEVEIEVEKEEIRKRSKLNSLNESQLKHYLSSNHKITSKKIQKKKEKSVHNKRKKYPQQLNKMGNNKVTTKKQNQKQIFKNKLFNSLIKTEPIISQPILKKNSKNIQNNEIKKNKNLQNVNKIENIFESKKDTNNNESHKDTNKNNHFIHTKNNFDNNNKKKINKNKKHNFNNNINNNLKNPNINIINNINKNNTNNKNNFNKIIIPKKTNKSKHKNKNNNTNPIFYKNIETIIQKKFIYQLKDYEPQLITVQEDKSNMTERILKRNQKHPKKKHNQDHKKTLFVNYSILVNGECVTKHRFKHFIFLRKILFKTFFSIPIPPIPCIRKYDPFDPKLIRHREKVLTNFLMRVSEHPVLYKSRLLHQFMTADPNIENWISTVKLPKIATFFFEKSIKTKLIPLSFQSEITIDDFNIHIPKVNRALLGLKVQLDENIKVKESFSYAIARFASSITSLQKVGSEWRNKEMIDQESYQTLLNMFKLFGDMSTNLSKEAMSRLANIETDNLLLAIEECIGWLLIIKNLIKRRENIKQRLIENKLLLNNMVSKTKKYKGTQRIAKEEKKIHSQQLLFDKIEICILSELEYFRTCFYTTFSLTLTDFITQKIKFHKQVLNLYSNQLNDLDKINITYGTYISDKNTKNSSSNQSSSKNIRIAPNKQFN</sequence>
<dbReference type="GO" id="GO:0005886">
    <property type="term" value="C:plasma membrane"/>
    <property type="evidence" value="ECO:0007669"/>
    <property type="project" value="TreeGrafter"/>
</dbReference>
<name>A0AAV7Z0R5_9EUKA</name>
<proteinExistence type="predicted"/>
<feature type="region of interest" description="Disordered" evidence="3">
    <location>
        <begin position="717"/>
        <end position="739"/>
    </location>
</feature>
<dbReference type="SUPFAM" id="SSF64268">
    <property type="entry name" value="PX domain"/>
    <property type="match status" value="1"/>
</dbReference>
<dbReference type="InterPro" id="IPR001683">
    <property type="entry name" value="PX_dom"/>
</dbReference>
<dbReference type="PANTHER" id="PTHR45827:SF1">
    <property type="entry name" value="SORTING NEXIN"/>
    <property type="match status" value="1"/>
</dbReference>
<dbReference type="PANTHER" id="PTHR45827">
    <property type="entry name" value="SORTING NEXIN"/>
    <property type="match status" value="1"/>
</dbReference>
<evidence type="ECO:0000256" key="2">
    <source>
        <dbReference type="PROSITE-ProRule" id="PRU00192"/>
    </source>
</evidence>
<feature type="domain" description="SH3" evidence="4">
    <location>
        <begin position="10"/>
        <end position="69"/>
    </location>
</feature>
<keyword evidence="1 2" id="KW-0728">SH3 domain</keyword>
<dbReference type="Gene3D" id="1.20.1270.60">
    <property type="entry name" value="Arfaptin homology (AH) domain/BAR domain"/>
    <property type="match status" value="1"/>
</dbReference>
<organism evidence="6 7">
    <name type="scientific">Anaeramoeba flamelloides</name>
    <dbReference type="NCBI Taxonomy" id="1746091"/>
    <lineage>
        <taxon>Eukaryota</taxon>
        <taxon>Metamonada</taxon>
        <taxon>Anaeramoebidae</taxon>
        <taxon>Anaeramoeba</taxon>
    </lineage>
</organism>
<dbReference type="PROSITE" id="PS50195">
    <property type="entry name" value="PX"/>
    <property type="match status" value="1"/>
</dbReference>
<evidence type="ECO:0000259" key="4">
    <source>
        <dbReference type="PROSITE" id="PS50002"/>
    </source>
</evidence>
<evidence type="ECO:0000256" key="3">
    <source>
        <dbReference type="SAM" id="MobiDB-lite"/>
    </source>
</evidence>